<evidence type="ECO:0000313" key="2">
    <source>
        <dbReference type="Proteomes" id="UP001153387"/>
    </source>
</evidence>
<protein>
    <submittedName>
        <fullName evidence="1">Uncharacterized protein</fullName>
    </submittedName>
</protein>
<sequence length="115" mass="13212">MSTEDKLTISQTELVQHWQSELQQHLHGGDQAEVRADEANPDGLLVQIRSAGRQNLEFDFSVRYVDSREIEIGLSDVERDGQAVDERSDVLQELIVDYRRHLHECAQTLQPYTHA</sequence>
<reference evidence="1 2" key="1">
    <citation type="submission" date="2022-10" db="EMBL/GenBank/DDBJ databases">
        <title>Comparative genomic analysis of Cohnella hashimotonis sp. nov., isolated from the International Space Station.</title>
        <authorList>
            <person name="Simpson A."/>
            <person name="Venkateswaran K."/>
        </authorList>
    </citation>
    <scope>NUCLEOTIDE SEQUENCE [LARGE SCALE GENOMIC DNA]</scope>
    <source>
        <strain evidence="1 2">DSM 18997</strain>
    </source>
</reference>
<proteinExistence type="predicted"/>
<dbReference type="AlphaFoldDB" id="A0A9X4KKM5"/>
<comment type="caution">
    <text evidence="1">The sequence shown here is derived from an EMBL/GenBank/DDBJ whole genome shotgun (WGS) entry which is preliminary data.</text>
</comment>
<dbReference type="RefSeq" id="WP_277567739.1">
    <property type="nucleotide sequence ID" value="NZ_JAPDHZ010000006.1"/>
</dbReference>
<gene>
    <name evidence="1" type="ORF">OMP38_26415</name>
</gene>
<evidence type="ECO:0000313" key="1">
    <source>
        <dbReference type="EMBL" id="MDG0793962.1"/>
    </source>
</evidence>
<name>A0A9X4KKM5_9BACL</name>
<keyword evidence="2" id="KW-1185">Reference proteome</keyword>
<organism evidence="1 2">
    <name type="scientific">Cohnella ginsengisoli</name>
    <dbReference type="NCBI Taxonomy" id="425004"/>
    <lineage>
        <taxon>Bacteria</taxon>
        <taxon>Bacillati</taxon>
        <taxon>Bacillota</taxon>
        <taxon>Bacilli</taxon>
        <taxon>Bacillales</taxon>
        <taxon>Paenibacillaceae</taxon>
        <taxon>Cohnella</taxon>
    </lineage>
</organism>
<dbReference type="EMBL" id="JAPDHZ010000006">
    <property type="protein sequence ID" value="MDG0793962.1"/>
    <property type="molecule type" value="Genomic_DNA"/>
</dbReference>
<accession>A0A9X4KKM5</accession>
<dbReference type="Proteomes" id="UP001153387">
    <property type="component" value="Unassembled WGS sequence"/>
</dbReference>